<name>A0ABP9AIQ0_9ACTN</name>
<feature type="region of interest" description="Disordered" evidence="1">
    <location>
        <begin position="565"/>
        <end position="586"/>
    </location>
</feature>
<evidence type="ECO:0000313" key="3">
    <source>
        <dbReference type="EMBL" id="GAA4782026.1"/>
    </source>
</evidence>
<evidence type="ECO:0000259" key="2">
    <source>
        <dbReference type="Pfam" id="PF10592"/>
    </source>
</evidence>
<evidence type="ECO:0000256" key="1">
    <source>
        <dbReference type="SAM" id="MobiDB-lite"/>
    </source>
</evidence>
<keyword evidence="4" id="KW-1185">Reference proteome</keyword>
<gene>
    <name evidence="3" type="ORF">GCM10023329_34650</name>
</gene>
<sequence>MAYPVQVRNLRRQLSERFRPLIDMSDWGGRPDEEQAFLSRAVAALAVKLETSSSDEDAARAVIDCDTDRGIDAVAVEERGERQHVTLVQAKWSDKGEAGFSEADVSAVIRGLDYLLELEFHRFGSKIDRHAGKLDAALNSPSPKVTLALALVTGTDLHPNTRALLEEEIGKHNLDDDLVDYKIINLRDLHREILGEHAERKVDLDVQIHGVGRVTDPLLAYYGTVSTEEVAAWYSQHGRHLTARNIRDALDVSDVNEKIRTTLVKEPEHFWYLSNGITLICDRIRKHGKGAPTTGGNAGFRLEGASVINGAQTVSAVFRAVQQKPAKAAGGRLLVRIISLEDAPAEFGDRITVAANTQNPTEERDFRSRRPEQFDLRHDFALSLGLNYVIKRGVPDPSPADGCTMTEAALALAATHASPEFAARAKRDASVLWENRYYRPLFGSKPSAQRVWRCVQLLRLVRESLAQEQENLVGRLGSAAAHGDLLLTHVLFQTMNTEDIDAEGPDAAKSWGARFNAVADTVRRALRWMVVVVDGAYGRNSQLSTTVRTIERAELVARGLYERVLSGEEPPSDSESRVDQEPGGRGGQLTRAVWAIVDAGSIQDGTVLEFRPVTTPERRQLPRWIEEDPKRARAVWKNNKNKPLIWSVDGLAYAPSTLVRSMRREAMGNDQQVQGTRYWHVPGKGSLIDIAQEARETLNLAPDSAME</sequence>
<feature type="domain" description="Abortive phage infection protein C-terminal" evidence="2">
    <location>
        <begin position="244"/>
        <end position="468"/>
    </location>
</feature>
<dbReference type="Pfam" id="PF10592">
    <property type="entry name" value="AIPR"/>
    <property type="match status" value="1"/>
</dbReference>
<organism evidence="3 4">
    <name type="scientific">Streptomyces sanyensis</name>
    <dbReference type="NCBI Taxonomy" id="568869"/>
    <lineage>
        <taxon>Bacteria</taxon>
        <taxon>Bacillati</taxon>
        <taxon>Actinomycetota</taxon>
        <taxon>Actinomycetes</taxon>
        <taxon>Kitasatosporales</taxon>
        <taxon>Streptomycetaceae</taxon>
        <taxon>Streptomyces</taxon>
    </lineage>
</organism>
<proteinExistence type="predicted"/>
<dbReference type="EMBL" id="BAABJV010000008">
    <property type="protein sequence ID" value="GAA4782026.1"/>
    <property type="molecule type" value="Genomic_DNA"/>
</dbReference>
<dbReference type="InterPro" id="IPR018891">
    <property type="entry name" value="AIPR_C"/>
</dbReference>
<accession>A0ABP9AIQ0</accession>
<dbReference type="Proteomes" id="UP001501147">
    <property type="component" value="Unassembled WGS sequence"/>
</dbReference>
<evidence type="ECO:0000313" key="4">
    <source>
        <dbReference type="Proteomes" id="UP001501147"/>
    </source>
</evidence>
<protein>
    <recommendedName>
        <fullName evidence="2">Abortive phage infection protein C-terminal domain-containing protein</fullName>
    </recommendedName>
</protein>
<reference evidence="4" key="1">
    <citation type="journal article" date="2019" name="Int. J. Syst. Evol. Microbiol.">
        <title>The Global Catalogue of Microorganisms (GCM) 10K type strain sequencing project: providing services to taxonomists for standard genome sequencing and annotation.</title>
        <authorList>
            <consortium name="The Broad Institute Genomics Platform"/>
            <consortium name="The Broad Institute Genome Sequencing Center for Infectious Disease"/>
            <person name="Wu L."/>
            <person name="Ma J."/>
        </authorList>
    </citation>
    <scope>NUCLEOTIDE SEQUENCE [LARGE SCALE GENOMIC DNA]</scope>
    <source>
        <strain evidence="4">JCM 18324</strain>
    </source>
</reference>
<comment type="caution">
    <text evidence="3">The sequence shown here is derived from an EMBL/GenBank/DDBJ whole genome shotgun (WGS) entry which is preliminary data.</text>
</comment>
<dbReference type="RefSeq" id="WP_345614352.1">
    <property type="nucleotide sequence ID" value="NZ_BAABJV010000008.1"/>
</dbReference>